<gene>
    <name evidence="2" type="ORF">SAMN05444354_110278</name>
</gene>
<dbReference type="Proteomes" id="UP000182719">
    <property type="component" value="Unassembled WGS sequence"/>
</dbReference>
<keyword evidence="1" id="KW-0732">Signal</keyword>
<name>A0A1H7V0B1_STIAU</name>
<dbReference type="OrthoDB" id="5510427at2"/>
<proteinExistence type="predicted"/>
<reference evidence="3" key="1">
    <citation type="submission" date="2016-10" db="EMBL/GenBank/DDBJ databases">
        <authorList>
            <person name="Varghese N."/>
            <person name="Submissions S."/>
        </authorList>
    </citation>
    <scope>NUCLEOTIDE SEQUENCE [LARGE SCALE GENOMIC DNA]</scope>
    <source>
        <strain evidence="3">DSM 17044</strain>
    </source>
</reference>
<feature type="chain" id="PRO_5010347316" description="Peptidase M23" evidence="1">
    <location>
        <begin position="24"/>
        <end position="180"/>
    </location>
</feature>
<dbReference type="EMBL" id="FOAP01000010">
    <property type="protein sequence ID" value="SEM02574.1"/>
    <property type="molecule type" value="Genomic_DNA"/>
</dbReference>
<feature type="signal peptide" evidence="1">
    <location>
        <begin position="1"/>
        <end position="23"/>
    </location>
</feature>
<evidence type="ECO:0000313" key="2">
    <source>
        <dbReference type="EMBL" id="SEM02574.1"/>
    </source>
</evidence>
<dbReference type="RefSeq" id="WP_075008229.1">
    <property type="nucleotide sequence ID" value="NZ_FOAP01000010.1"/>
</dbReference>
<evidence type="ECO:0000256" key="1">
    <source>
        <dbReference type="SAM" id="SignalP"/>
    </source>
</evidence>
<evidence type="ECO:0008006" key="4">
    <source>
        <dbReference type="Google" id="ProtNLM"/>
    </source>
</evidence>
<dbReference type="AlphaFoldDB" id="A0A1H7V0B1"/>
<sequence>MNVKKVLYTASALLAGWAGVAVAASAKGPICEPNARVNSTTYYSCNGGSHTALDISNGTCGEWNHRGMLVGSFNYRYYGGCGAACYGSTCNGGAGNYYVVSGASGWEFRQLHIYANASSGTKTCDGCALGLVGGTGEATGPHVHADNRQYGTRKSAWYTSKGTTCGTTGNCTTVIGAPSL</sequence>
<dbReference type="Gene3D" id="2.70.70.10">
    <property type="entry name" value="Glucose Permease (Domain IIA)"/>
    <property type="match status" value="1"/>
</dbReference>
<dbReference type="InterPro" id="IPR011055">
    <property type="entry name" value="Dup_hybrid_motif"/>
</dbReference>
<accession>A0A1H7V0B1</accession>
<protein>
    <recommendedName>
        <fullName evidence="4">Peptidase M23</fullName>
    </recommendedName>
</protein>
<organism evidence="2 3">
    <name type="scientific">Stigmatella aurantiaca</name>
    <dbReference type="NCBI Taxonomy" id="41"/>
    <lineage>
        <taxon>Bacteria</taxon>
        <taxon>Pseudomonadati</taxon>
        <taxon>Myxococcota</taxon>
        <taxon>Myxococcia</taxon>
        <taxon>Myxococcales</taxon>
        <taxon>Cystobacterineae</taxon>
        <taxon>Archangiaceae</taxon>
        <taxon>Stigmatella</taxon>
    </lineage>
</organism>
<keyword evidence="3" id="KW-1185">Reference proteome</keyword>
<evidence type="ECO:0000313" key="3">
    <source>
        <dbReference type="Proteomes" id="UP000182719"/>
    </source>
</evidence>